<sequence>MAAKAAAAPSSATSMNDSSPATQSDPPSCINGPLSHTPPRQHGRSSSKPPEGRQIAVRNAGMQECRNAGMQECRNAGMQECRNAGMQECRNAGMQECRNAGMQECRNAGMQECRNAGMQECRNAGMQECRNAGMQECRNAGMQECRNAGMQECRNAGMQECRNAGMQECRNAGMQECRNAGMQECRNAGMQECRMMTLPGRAKCKPVTEEYIAFSVYCYGQSRTTCVYPGRFSSNLIEPNHRCHAAGFFAVTAIGIKTADIAASTVATTVDIANTDGFKPLARQQIHISHITFARTVWRGNERLGRLRQFFHKRATHLGPHFKTALTNRGPEPCDHFPRSAVHLTHGGFDHAIQ</sequence>
<organism evidence="2 3">
    <name type="scientific">Zymobacter palmae</name>
    <dbReference type="NCBI Taxonomy" id="33074"/>
    <lineage>
        <taxon>Bacteria</taxon>
        <taxon>Pseudomonadati</taxon>
        <taxon>Pseudomonadota</taxon>
        <taxon>Gammaproteobacteria</taxon>
        <taxon>Oceanospirillales</taxon>
        <taxon>Halomonadaceae</taxon>
        <taxon>Zymobacter group</taxon>
        <taxon>Zymobacter</taxon>
    </lineage>
</organism>
<dbReference type="Proteomes" id="UP000267342">
    <property type="component" value="Chromosome"/>
</dbReference>
<gene>
    <name evidence="2" type="ORF">ZBT109_0401</name>
</gene>
<dbReference type="EMBL" id="AP018933">
    <property type="protein sequence ID" value="BBG29190.1"/>
    <property type="molecule type" value="Genomic_DNA"/>
</dbReference>
<feature type="region of interest" description="Disordered" evidence="1">
    <location>
        <begin position="1"/>
        <end position="52"/>
    </location>
</feature>
<proteinExistence type="predicted"/>
<feature type="compositionally biased region" description="Low complexity" evidence="1">
    <location>
        <begin position="1"/>
        <end position="14"/>
    </location>
</feature>
<name>A0A348HC38_9GAMM</name>
<evidence type="ECO:0000256" key="1">
    <source>
        <dbReference type="SAM" id="MobiDB-lite"/>
    </source>
</evidence>
<keyword evidence="3" id="KW-1185">Reference proteome</keyword>
<protein>
    <submittedName>
        <fullName evidence="2">Uncharacterized protein</fullName>
    </submittedName>
</protein>
<dbReference type="PANTHER" id="PTHR13884:SF9">
    <property type="entry name" value="PROTEIN CBG13449"/>
    <property type="match status" value="1"/>
</dbReference>
<evidence type="ECO:0000313" key="2">
    <source>
        <dbReference type="EMBL" id="BBG29190.1"/>
    </source>
</evidence>
<evidence type="ECO:0000313" key="3">
    <source>
        <dbReference type="Proteomes" id="UP000267342"/>
    </source>
</evidence>
<dbReference type="KEGG" id="zpl:ZBT109_0401"/>
<reference evidence="2 3" key="1">
    <citation type="submission" date="2018-09" db="EMBL/GenBank/DDBJ databases">
        <title>Zymobacter palmae IAM14233 (=T109) whole genome analysis.</title>
        <authorList>
            <person name="Yanase H."/>
        </authorList>
    </citation>
    <scope>NUCLEOTIDE SEQUENCE [LARGE SCALE GENOMIC DNA]</scope>
    <source>
        <strain evidence="2 3">IAM14233</strain>
    </source>
</reference>
<dbReference type="PANTHER" id="PTHR13884">
    <property type="entry name" value="DUF853 DOMAIN-CONTAINING PROTEIN"/>
    <property type="match status" value="1"/>
</dbReference>
<dbReference type="InterPro" id="IPR053236">
    <property type="entry name" value="Cornifin"/>
</dbReference>
<accession>A0A348HC38</accession>
<feature type="compositionally biased region" description="Polar residues" evidence="1">
    <location>
        <begin position="15"/>
        <end position="26"/>
    </location>
</feature>
<dbReference type="AlphaFoldDB" id="A0A348HC38"/>